<dbReference type="AlphaFoldDB" id="A0AA42B835"/>
<sequence>MELDALLEDLNSAEAFLEAFEVQYDAEFLKHKRVQLLRLFRKNLEWFDVPHSRDDYQTALTKAYCLLQRGESMALNASKCGQCNDCH</sequence>
<comment type="similarity">
    <text evidence="2">Belongs to the NifW family.</text>
</comment>
<accession>A0AA42B835</accession>
<name>A0AA42B835_9GAMM</name>
<dbReference type="Proteomes" id="UP001165393">
    <property type="component" value="Unassembled WGS sequence"/>
</dbReference>
<keyword evidence="5" id="KW-0535">Nitrogen fixation</keyword>
<comment type="caution">
    <text evidence="6">The sequence shown here is derived from an EMBL/GenBank/DDBJ whole genome shotgun (WGS) entry which is preliminary data.</text>
</comment>
<evidence type="ECO:0000256" key="2">
    <source>
        <dbReference type="ARBA" id="ARBA00008351"/>
    </source>
</evidence>
<dbReference type="Pfam" id="PF03206">
    <property type="entry name" value="NifW"/>
    <property type="match status" value="1"/>
</dbReference>
<protein>
    <recommendedName>
        <fullName evidence="4">Nitrogenase-stabilizing/protective protein NifW</fullName>
    </recommendedName>
</protein>
<evidence type="ECO:0000256" key="3">
    <source>
        <dbReference type="ARBA" id="ARBA00011284"/>
    </source>
</evidence>
<comment type="subunit">
    <text evidence="3">Homotrimer; associates with NifD.</text>
</comment>
<gene>
    <name evidence="6" type="ORF">NAF29_12275</name>
</gene>
<evidence type="ECO:0000313" key="7">
    <source>
        <dbReference type="Proteomes" id="UP001165393"/>
    </source>
</evidence>
<evidence type="ECO:0000256" key="1">
    <source>
        <dbReference type="ARBA" id="ARBA00002247"/>
    </source>
</evidence>
<proteinExistence type="inferred from homology"/>
<dbReference type="InterPro" id="IPR004893">
    <property type="entry name" value="NifW"/>
</dbReference>
<organism evidence="6 7">
    <name type="scientific">Echinimonas agarilytica</name>
    <dbReference type="NCBI Taxonomy" id="1215918"/>
    <lineage>
        <taxon>Bacteria</taxon>
        <taxon>Pseudomonadati</taxon>
        <taxon>Pseudomonadota</taxon>
        <taxon>Gammaproteobacteria</taxon>
        <taxon>Alteromonadales</taxon>
        <taxon>Echinimonadaceae</taxon>
        <taxon>Echinimonas</taxon>
    </lineage>
</organism>
<comment type="function">
    <text evidence="1">May protect the nitrogenase Fe-Mo protein from oxidative damage.</text>
</comment>
<evidence type="ECO:0000313" key="6">
    <source>
        <dbReference type="EMBL" id="MCM2680439.1"/>
    </source>
</evidence>
<keyword evidence="7" id="KW-1185">Reference proteome</keyword>
<evidence type="ECO:0000256" key="5">
    <source>
        <dbReference type="ARBA" id="ARBA00023231"/>
    </source>
</evidence>
<evidence type="ECO:0000256" key="4">
    <source>
        <dbReference type="ARBA" id="ARBA00016274"/>
    </source>
</evidence>
<reference evidence="6 7" key="1">
    <citation type="journal article" date="2013" name="Antonie Van Leeuwenhoek">
        <title>Echinimonas agarilytica gen. nov., sp. nov., a new gammaproteobacterium isolated from the sea urchin Strongylocentrotus intermedius.</title>
        <authorList>
            <person name="Nedashkovskaya O.I."/>
            <person name="Stenkova A.M."/>
            <person name="Zhukova N.V."/>
            <person name="Van Trappen S."/>
            <person name="Lee J.S."/>
            <person name="Kim S.B."/>
        </authorList>
    </citation>
    <scope>NUCLEOTIDE SEQUENCE [LARGE SCALE GENOMIC DNA]</scope>
    <source>
        <strain evidence="6 7">KMM 6351</strain>
    </source>
</reference>
<dbReference type="RefSeq" id="WP_251261875.1">
    <property type="nucleotide sequence ID" value="NZ_JAMQGP010000006.1"/>
</dbReference>
<dbReference type="GO" id="GO:0009399">
    <property type="term" value="P:nitrogen fixation"/>
    <property type="evidence" value="ECO:0007669"/>
    <property type="project" value="InterPro"/>
</dbReference>
<dbReference type="EMBL" id="JAMQGP010000006">
    <property type="protein sequence ID" value="MCM2680439.1"/>
    <property type="molecule type" value="Genomic_DNA"/>
</dbReference>